<dbReference type="Proteomes" id="UP000276133">
    <property type="component" value="Unassembled WGS sequence"/>
</dbReference>
<dbReference type="AlphaFoldDB" id="A0A3M7PG57"/>
<dbReference type="OrthoDB" id="8039770at2759"/>
<evidence type="ECO:0000313" key="2">
    <source>
        <dbReference type="Proteomes" id="UP000276133"/>
    </source>
</evidence>
<gene>
    <name evidence="1" type="ORF">BpHYR1_033444</name>
</gene>
<proteinExistence type="predicted"/>
<keyword evidence="2" id="KW-1185">Reference proteome</keyword>
<dbReference type="SUPFAM" id="SSF56672">
    <property type="entry name" value="DNA/RNA polymerases"/>
    <property type="match status" value="1"/>
</dbReference>
<protein>
    <submittedName>
        <fullName evidence="1">Uncharacterized protein</fullName>
    </submittedName>
</protein>
<organism evidence="1 2">
    <name type="scientific">Brachionus plicatilis</name>
    <name type="common">Marine rotifer</name>
    <name type="synonym">Brachionus muelleri</name>
    <dbReference type="NCBI Taxonomy" id="10195"/>
    <lineage>
        <taxon>Eukaryota</taxon>
        <taxon>Metazoa</taxon>
        <taxon>Spiralia</taxon>
        <taxon>Gnathifera</taxon>
        <taxon>Rotifera</taxon>
        <taxon>Eurotatoria</taxon>
        <taxon>Monogononta</taxon>
        <taxon>Pseudotrocha</taxon>
        <taxon>Ploima</taxon>
        <taxon>Brachionidae</taxon>
        <taxon>Brachionus</taxon>
    </lineage>
</organism>
<dbReference type="InterPro" id="IPR043502">
    <property type="entry name" value="DNA/RNA_pol_sf"/>
</dbReference>
<evidence type="ECO:0000313" key="1">
    <source>
        <dbReference type="EMBL" id="RMZ97677.1"/>
    </source>
</evidence>
<comment type="caution">
    <text evidence="1">The sequence shown here is derived from an EMBL/GenBank/DDBJ whole genome shotgun (WGS) entry which is preliminary data.</text>
</comment>
<sequence length="135" mass="15360">MMRRRFFFHKLVGNFNTTSVALGLVQTLSTVTETRSSITFKEEEIKSQLDIDPEARPIKQKLRPVAIHLQVSVKRELDKQVEEGIHDKVDSIMGPTPWISNQVVVPIGGKKHENNPPDLFDIRLTCDARPMNKAL</sequence>
<name>A0A3M7PG57_BRAPC</name>
<reference evidence="1 2" key="1">
    <citation type="journal article" date="2018" name="Sci. Rep.">
        <title>Genomic signatures of local adaptation to the degree of environmental predictability in rotifers.</title>
        <authorList>
            <person name="Franch-Gras L."/>
            <person name="Hahn C."/>
            <person name="Garcia-Roger E.M."/>
            <person name="Carmona M.J."/>
            <person name="Serra M."/>
            <person name="Gomez A."/>
        </authorList>
    </citation>
    <scope>NUCLEOTIDE SEQUENCE [LARGE SCALE GENOMIC DNA]</scope>
    <source>
        <strain evidence="1">HYR1</strain>
    </source>
</reference>
<dbReference type="Gene3D" id="3.10.10.10">
    <property type="entry name" value="HIV Type 1 Reverse Transcriptase, subunit A, domain 1"/>
    <property type="match status" value="1"/>
</dbReference>
<dbReference type="EMBL" id="REGN01011257">
    <property type="protein sequence ID" value="RMZ97677.1"/>
    <property type="molecule type" value="Genomic_DNA"/>
</dbReference>
<accession>A0A3M7PG57</accession>